<organism evidence="11 12">
    <name type="scientific">Pseudoroseicyclus tamaricis</name>
    <dbReference type="NCBI Taxonomy" id="2705421"/>
    <lineage>
        <taxon>Bacteria</taxon>
        <taxon>Pseudomonadati</taxon>
        <taxon>Pseudomonadota</taxon>
        <taxon>Alphaproteobacteria</taxon>
        <taxon>Rhodobacterales</taxon>
        <taxon>Paracoccaceae</taxon>
        <taxon>Pseudoroseicyclus</taxon>
    </lineage>
</organism>
<evidence type="ECO:0000256" key="6">
    <source>
        <dbReference type="ARBA" id="ARBA00022741"/>
    </source>
</evidence>
<dbReference type="PANTHER" id="PTHR46173">
    <property type="entry name" value="CCA TRNA NUCLEOTIDYLTRANSFERASE 1, MITOCHONDRIAL"/>
    <property type="match status" value="1"/>
</dbReference>
<keyword evidence="8" id="KW-0694">RNA-binding</keyword>
<dbReference type="EMBL" id="JAAGAB010000004">
    <property type="protein sequence ID" value="NDV02710.1"/>
    <property type="molecule type" value="Genomic_DNA"/>
</dbReference>
<dbReference type="GO" id="GO:0046872">
    <property type="term" value="F:metal ion binding"/>
    <property type="evidence" value="ECO:0007669"/>
    <property type="project" value="UniProtKB-KW"/>
</dbReference>
<keyword evidence="7" id="KW-0460">Magnesium</keyword>
<comment type="cofactor">
    <cofactor evidence="1">
        <name>Mg(2+)</name>
        <dbReference type="ChEBI" id="CHEBI:18420"/>
    </cofactor>
</comment>
<evidence type="ECO:0000259" key="9">
    <source>
        <dbReference type="Pfam" id="PF01743"/>
    </source>
</evidence>
<dbReference type="Gene3D" id="1.10.3090.10">
    <property type="entry name" value="cca-adding enzyme, domain 2"/>
    <property type="match status" value="1"/>
</dbReference>
<dbReference type="PANTHER" id="PTHR46173:SF1">
    <property type="entry name" value="CCA TRNA NUCLEOTIDYLTRANSFERASE 1, MITOCHONDRIAL"/>
    <property type="match status" value="1"/>
</dbReference>
<keyword evidence="6" id="KW-0547">Nucleotide-binding</keyword>
<evidence type="ECO:0000259" key="10">
    <source>
        <dbReference type="Pfam" id="PF12627"/>
    </source>
</evidence>
<dbReference type="GO" id="GO:0008033">
    <property type="term" value="P:tRNA processing"/>
    <property type="evidence" value="ECO:0007669"/>
    <property type="project" value="UniProtKB-KW"/>
</dbReference>
<gene>
    <name evidence="11" type="ORF">GZA08_17220</name>
</gene>
<keyword evidence="3" id="KW-0819">tRNA processing</keyword>
<feature type="domain" description="tRNA nucleotidyltransferase/poly(A) polymerase RNA and SrmB- binding" evidence="10">
    <location>
        <begin position="182"/>
        <end position="239"/>
    </location>
</feature>
<keyword evidence="5" id="KW-0479">Metal-binding</keyword>
<evidence type="ECO:0000313" key="11">
    <source>
        <dbReference type="EMBL" id="NDV02710.1"/>
    </source>
</evidence>
<evidence type="ECO:0000313" key="12">
    <source>
        <dbReference type="Proteomes" id="UP000474757"/>
    </source>
</evidence>
<dbReference type="RefSeq" id="WP_163895911.1">
    <property type="nucleotide sequence ID" value="NZ_JAAFYS010000004.1"/>
</dbReference>
<dbReference type="GO" id="GO:0016779">
    <property type="term" value="F:nucleotidyltransferase activity"/>
    <property type="evidence" value="ECO:0007669"/>
    <property type="project" value="UniProtKB-KW"/>
</dbReference>
<accession>A0A6B2JX57</accession>
<keyword evidence="2 8" id="KW-0808">Transferase</keyword>
<dbReference type="InterPro" id="IPR050264">
    <property type="entry name" value="Bact_CCA-adding_enz_type3_sf"/>
</dbReference>
<dbReference type="Pfam" id="PF01743">
    <property type="entry name" value="PolyA_pol"/>
    <property type="match status" value="1"/>
</dbReference>
<dbReference type="InterPro" id="IPR032828">
    <property type="entry name" value="PolyA_RNA-bd"/>
</dbReference>
<evidence type="ECO:0000256" key="2">
    <source>
        <dbReference type="ARBA" id="ARBA00022679"/>
    </source>
</evidence>
<dbReference type="PROSITE" id="PS51257">
    <property type="entry name" value="PROKAR_LIPOPROTEIN"/>
    <property type="match status" value="1"/>
</dbReference>
<keyword evidence="4" id="KW-0548">Nucleotidyltransferase</keyword>
<evidence type="ECO:0000256" key="1">
    <source>
        <dbReference type="ARBA" id="ARBA00001946"/>
    </source>
</evidence>
<dbReference type="GO" id="GO:0000049">
    <property type="term" value="F:tRNA binding"/>
    <property type="evidence" value="ECO:0007669"/>
    <property type="project" value="TreeGrafter"/>
</dbReference>
<dbReference type="Gene3D" id="3.30.460.10">
    <property type="entry name" value="Beta Polymerase, domain 2"/>
    <property type="match status" value="1"/>
</dbReference>
<proteinExistence type="inferred from homology"/>
<comment type="similarity">
    <text evidence="8">Belongs to the tRNA nucleotidyltransferase/poly(A) polymerase family.</text>
</comment>
<dbReference type="Pfam" id="PF12627">
    <property type="entry name" value="PolyA_pol_RNAbd"/>
    <property type="match status" value="1"/>
</dbReference>
<evidence type="ECO:0000256" key="3">
    <source>
        <dbReference type="ARBA" id="ARBA00022694"/>
    </source>
</evidence>
<comment type="caution">
    <text evidence="11">The sequence shown here is derived from an EMBL/GenBank/DDBJ whole genome shotgun (WGS) entry which is preliminary data.</text>
</comment>
<evidence type="ECO:0000256" key="5">
    <source>
        <dbReference type="ARBA" id="ARBA00022723"/>
    </source>
</evidence>
<reference evidence="11 12" key="1">
    <citation type="submission" date="2020-02" db="EMBL/GenBank/DDBJ databases">
        <title>Pseudoroseicyclus tamarix, sp. nov., isolated from offshore sediment of a Tamarix chinensis forest.</title>
        <authorList>
            <person name="Gai Y."/>
        </authorList>
    </citation>
    <scope>NUCLEOTIDE SEQUENCE [LARGE SCALE GENOMIC DNA]</scope>
    <source>
        <strain evidence="11 12">CLL3-39</strain>
    </source>
</reference>
<dbReference type="Proteomes" id="UP000474757">
    <property type="component" value="Unassembled WGS sequence"/>
</dbReference>
<name>A0A6B2JX57_9RHOB</name>
<dbReference type="InterPro" id="IPR002646">
    <property type="entry name" value="PolA_pol_head_dom"/>
</dbReference>
<sequence length="379" mass="40183">MKLQAEWLESPAAQAVTGMLEAGGHQALFVGGCVRNALMGLAPGDLDLATDARPRRVTELAKAAGIKAVPTGIEHGTVTLVVEGEPLEVTTFRADVETDGRHAIVRFSTDVAEDAARRDFTMNALYARSDGELLDPLGGLPDLQARRVRFIGEAPQRIAEDALRILRFFRFTAWYGDPAEGIDTEGLAACAEAGEMLEHLSRERIGHEMMRLLAAADPAPALASMQASGLLARVLPGAEALAIAPLVHAEAALGLAPDAVRRLAALGGESPFERFRLSKAAAKRTEALRQAVASPQGPAELGYRLGAEDGASALALRGAGPEALEPLRRGAGAEFPVMAADLKPEFEGPALGQRLRELERLWVESGFTLGREALLDLKG</sequence>
<evidence type="ECO:0000256" key="4">
    <source>
        <dbReference type="ARBA" id="ARBA00022695"/>
    </source>
</evidence>
<feature type="domain" description="Poly A polymerase head" evidence="9">
    <location>
        <begin position="29"/>
        <end position="149"/>
    </location>
</feature>
<dbReference type="SUPFAM" id="SSF81891">
    <property type="entry name" value="Poly A polymerase C-terminal region-like"/>
    <property type="match status" value="1"/>
</dbReference>
<evidence type="ECO:0000256" key="7">
    <source>
        <dbReference type="ARBA" id="ARBA00022842"/>
    </source>
</evidence>
<dbReference type="SUPFAM" id="SSF81301">
    <property type="entry name" value="Nucleotidyltransferase"/>
    <property type="match status" value="1"/>
</dbReference>
<evidence type="ECO:0000256" key="8">
    <source>
        <dbReference type="RuleBase" id="RU003953"/>
    </source>
</evidence>
<keyword evidence="12" id="KW-1185">Reference proteome</keyword>
<protein>
    <submittedName>
        <fullName evidence="11">CCA tRNA nucleotidyltransferase</fullName>
    </submittedName>
</protein>
<dbReference type="CDD" id="cd05398">
    <property type="entry name" value="NT_ClassII-CCAase"/>
    <property type="match status" value="1"/>
</dbReference>
<dbReference type="AlphaFoldDB" id="A0A6B2JX57"/>
<dbReference type="GO" id="GO:0000166">
    <property type="term" value="F:nucleotide binding"/>
    <property type="evidence" value="ECO:0007669"/>
    <property type="project" value="UniProtKB-KW"/>
</dbReference>
<dbReference type="InterPro" id="IPR043519">
    <property type="entry name" value="NT_sf"/>
</dbReference>